<name>A0ACC0VN64_9STRA</name>
<evidence type="ECO:0000313" key="2">
    <source>
        <dbReference type="Proteomes" id="UP001163321"/>
    </source>
</evidence>
<dbReference type="Proteomes" id="UP001163321">
    <property type="component" value="Chromosome 8"/>
</dbReference>
<dbReference type="EMBL" id="CM047587">
    <property type="protein sequence ID" value="KAI9907231.1"/>
    <property type="molecule type" value="Genomic_DNA"/>
</dbReference>
<comment type="caution">
    <text evidence="1">The sequence shown here is derived from an EMBL/GenBank/DDBJ whole genome shotgun (WGS) entry which is preliminary data.</text>
</comment>
<proteinExistence type="predicted"/>
<organism evidence="1 2">
    <name type="scientific">Peronosclerospora sorghi</name>
    <dbReference type="NCBI Taxonomy" id="230839"/>
    <lineage>
        <taxon>Eukaryota</taxon>
        <taxon>Sar</taxon>
        <taxon>Stramenopiles</taxon>
        <taxon>Oomycota</taxon>
        <taxon>Peronosporomycetes</taxon>
        <taxon>Peronosporales</taxon>
        <taxon>Peronosporaceae</taxon>
        <taxon>Peronosclerospora</taxon>
    </lineage>
</organism>
<evidence type="ECO:0000313" key="1">
    <source>
        <dbReference type="EMBL" id="KAI9907231.1"/>
    </source>
</evidence>
<protein>
    <submittedName>
        <fullName evidence="1">Uncharacterized protein</fullName>
    </submittedName>
</protein>
<keyword evidence="2" id="KW-1185">Reference proteome</keyword>
<gene>
    <name evidence="1" type="ORF">PsorP6_016211</name>
</gene>
<sequence length="54" mass="6106">MQSRRFNITLINYISSAFCWQTSDCCGHATAPACLILLCAMLMLLIFSPQMKFT</sequence>
<reference evidence="1 2" key="1">
    <citation type="journal article" date="2022" name="bioRxiv">
        <title>The genome of the oomycete Peronosclerospora sorghi, a cosmopolitan pathogen of maize and sorghum, is inflated with dispersed pseudogenes.</title>
        <authorList>
            <person name="Fletcher K."/>
            <person name="Martin F."/>
            <person name="Isakeit T."/>
            <person name="Cavanaugh K."/>
            <person name="Magill C."/>
            <person name="Michelmore R."/>
        </authorList>
    </citation>
    <scope>NUCLEOTIDE SEQUENCE [LARGE SCALE GENOMIC DNA]</scope>
    <source>
        <strain evidence="1">P6</strain>
    </source>
</reference>
<accession>A0ACC0VN64</accession>